<dbReference type="InterPro" id="IPR050190">
    <property type="entry name" value="UPF0213_domain"/>
</dbReference>
<comment type="caution">
    <text evidence="4">The sequence shown here is derived from an EMBL/GenBank/DDBJ whole genome shotgun (WGS) entry which is preliminary data.</text>
</comment>
<dbReference type="AlphaFoldDB" id="A0A1F5IRM2"/>
<dbReference type="PANTHER" id="PTHR34477:SF5">
    <property type="entry name" value="BSL5627 PROTEIN"/>
    <property type="match status" value="1"/>
</dbReference>
<evidence type="ECO:0000259" key="3">
    <source>
        <dbReference type="PROSITE" id="PS50164"/>
    </source>
</evidence>
<reference evidence="4 5" key="1">
    <citation type="journal article" date="2016" name="Nat. Commun.">
        <title>Thousands of microbial genomes shed light on interconnected biogeochemical processes in an aquifer system.</title>
        <authorList>
            <person name="Anantharaman K."/>
            <person name="Brown C.T."/>
            <person name="Hug L.A."/>
            <person name="Sharon I."/>
            <person name="Castelle C.J."/>
            <person name="Probst A.J."/>
            <person name="Thomas B.C."/>
            <person name="Singh A."/>
            <person name="Wilkins M.J."/>
            <person name="Karaoz U."/>
            <person name="Brodie E.L."/>
            <person name="Williams K.H."/>
            <person name="Hubbard S.S."/>
            <person name="Banfield J.F."/>
        </authorList>
    </citation>
    <scope>NUCLEOTIDE SEQUENCE [LARGE SCALE GENOMIC DNA]</scope>
</reference>
<dbReference type="PANTHER" id="PTHR34477">
    <property type="entry name" value="UPF0213 PROTEIN YHBQ"/>
    <property type="match status" value="1"/>
</dbReference>
<dbReference type="InterPro" id="IPR035901">
    <property type="entry name" value="GIY-YIG_endonuc_sf"/>
</dbReference>
<name>A0A1F5IRM2_9BACT</name>
<keyword evidence="2" id="KW-0472">Membrane</keyword>
<gene>
    <name evidence="4" type="ORF">A2871_01380</name>
</gene>
<dbReference type="PROSITE" id="PS50164">
    <property type="entry name" value="GIY_YIG"/>
    <property type="match status" value="1"/>
</dbReference>
<dbReference type="Proteomes" id="UP000176336">
    <property type="component" value="Unassembled WGS sequence"/>
</dbReference>
<accession>A0A1F5IRM2</accession>
<dbReference type="Pfam" id="PF01541">
    <property type="entry name" value="GIY-YIG"/>
    <property type="match status" value="1"/>
</dbReference>
<comment type="similarity">
    <text evidence="1">Belongs to the UPF0213 family.</text>
</comment>
<evidence type="ECO:0000256" key="1">
    <source>
        <dbReference type="ARBA" id="ARBA00007435"/>
    </source>
</evidence>
<proteinExistence type="inferred from homology"/>
<evidence type="ECO:0000313" key="4">
    <source>
        <dbReference type="EMBL" id="OGE18987.1"/>
    </source>
</evidence>
<dbReference type="Gene3D" id="3.40.1440.10">
    <property type="entry name" value="GIY-YIG endonuclease"/>
    <property type="match status" value="1"/>
</dbReference>
<dbReference type="SMART" id="SM00465">
    <property type="entry name" value="GIYc"/>
    <property type="match status" value="1"/>
</dbReference>
<dbReference type="InterPro" id="IPR000305">
    <property type="entry name" value="GIY-YIG_endonuc"/>
</dbReference>
<dbReference type="CDD" id="cd10448">
    <property type="entry name" value="GIY-YIG_unchar_3"/>
    <property type="match status" value="1"/>
</dbReference>
<evidence type="ECO:0000313" key="5">
    <source>
        <dbReference type="Proteomes" id="UP000176336"/>
    </source>
</evidence>
<dbReference type="SUPFAM" id="SSF82771">
    <property type="entry name" value="GIY-YIG endonuclease"/>
    <property type="match status" value="1"/>
</dbReference>
<keyword evidence="2" id="KW-1133">Transmembrane helix</keyword>
<evidence type="ECO:0000256" key="2">
    <source>
        <dbReference type="SAM" id="Phobius"/>
    </source>
</evidence>
<dbReference type="EMBL" id="MFCR01000006">
    <property type="protein sequence ID" value="OGE18987.1"/>
    <property type="molecule type" value="Genomic_DNA"/>
</dbReference>
<feature type="domain" description="GIY-YIG" evidence="3">
    <location>
        <begin position="2"/>
        <end position="78"/>
    </location>
</feature>
<feature type="transmembrane region" description="Helical" evidence="2">
    <location>
        <begin position="6"/>
        <end position="26"/>
    </location>
</feature>
<protein>
    <recommendedName>
        <fullName evidence="3">GIY-YIG domain-containing protein</fullName>
    </recommendedName>
</protein>
<organism evidence="4 5">
    <name type="scientific">Candidatus Daviesbacteria bacterium RIFCSPHIGHO2_01_FULL_41_23</name>
    <dbReference type="NCBI Taxonomy" id="1797764"/>
    <lineage>
        <taxon>Bacteria</taxon>
        <taxon>Candidatus Daviesiibacteriota</taxon>
    </lineage>
</organism>
<sequence>MRHSYVYILINETNTVLYIGVTNNLIKRIYQHKMKLASGFTSKYNVNKLIYYEIYEDITEAIKREKQLKGGSRKKKIDLIIKSNPNFTDLYQEIASS</sequence>
<keyword evidence="2" id="KW-0812">Transmembrane</keyword>